<dbReference type="SUPFAM" id="SSF49879">
    <property type="entry name" value="SMAD/FHA domain"/>
    <property type="match status" value="1"/>
</dbReference>
<protein>
    <submittedName>
        <fullName evidence="2">FHA domain-containing protein</fullName>
    </submittedName>
</protein>
<dbReference type="Pfam" id="PF00498">
    <property type="entry name" value="FHA"/>
    <property type="match status" value="1"/>
</dbReference>
<dbReference type="InterPro" id="IPR050923">
    <property type="entry name" value="Cell_Proc_Reg/RNA_Proc"/>
</dbReference>
<evidence type="ECO:0000313" key="2">
    <source>
        <dbReference type="EMBL" id="WAS95665.1"/>
    </source>
</evidence>
<evidence type="ECO:0000259" key="1">
    <source>
        <dbReference type="PROSITE" id="PS50006"/>
    </source>
</evidence>
<name>A0ABY7H997_9BACT</name>
<evidence type="ECO:0000313" key="3">
    <source>
        <dbReference type="Proteomes" id="UP001164459"/>
    </source>
</evidence>
<dbReference type="PANTHER" id="PTHR23308">
    <property type="entry name" value="NUCLEAR INHIBITOR OF PROTEIN PHOSPHATASE-1"/>
    <property type="match status" value="1"/>
</dbReference>
<accession>A0ABY7H997</accession>
<dbReference type="InterPro" id="IPR008984">
    <property type="entry name" value="SMAD_FHA_dom_sf"/>
</dbReference>
<gene>
    <name evidence="2" type="ORF">O0S08_05840</name>
</gene>
<dbReference type="EMBL" id="CP114040">
    <property type="protein sequence ID" value="WAS95665.1"/>
    <property type="molecule type" value="Genomic_DNA"/>
</dbReference>
<dbReference type="InterPro" id="IPR000253">
    <property type="entry name" value="FHA_dom"/>
</dbReference>
<proteinExistence type="predicted"/>
<dbReference type="CDD" id="cd00060">
    <property type="entry name" value="FHA"/>
    <property type="match status" value="1"/>
</dbReference>
<dbReference type="RefSeq" id="WP_269038011.1">
    <property type="nucleotide sequence ID" value="NZ_CP114040.1"/>
</dbReference>
<dbReference type="Proteomes" id="UP001164459">
    <property type="component" value="Chromosome"/>
</dbReference>
<reference evidence="2" key="1">
    <citation type="submission" date="2022-11" db="EMBL/GenBank/DDBJ databases">
        <title>Minimal conservation of predation-associated metabolite biosynthetic gene clusters underscores biosynthetic potential of Myxococcota including descriptions for ten novel species: Archangium lansinium sp. nov., Myxococcus landrumus sp. nov., Nannocystis bai.</title>
        <authorList>
            <person name="Ahearne A."/>
            <person name="Stevens C."/>
            <person name="Dowd S."/>
        </authorList>
    </citation>
    <scope>NUCLEOTIDE SEQUENCE</scope>
    <source>
        <strain evidence="2">Fl3</strain>
    </source>
</reference>
<keyword evidence="3" id="KW-1185">Reference proteome</keyword>
<organism evidence="2 3">
    <name type="scientific">Nannocystis punicea</name>
    <dbReference type="NCBI Taxonomy" id="2995304"/>
    <lineage>
        <taxon>Bacteria</taxon>
        <taxon>Pseudomonadati</taxon>
        <taxon>Myxococcota</taxon>
        <taxon>Polyangia</taxon>
        <taxon>Nannocystales</taxon>
        <taxon>Nannocystaceae</taxon>
        <taxon>Nannocystis</taxon>
    </lineage>
</organism>
<dbReference type="PROSITE" id="PS50006">
    <property type="entry name" value="FHA_DOMAIN"/>
    <property type="match status" value="1"/>
</dbReference>
<dbReference type="Gene3D" id="2.60.200.20">
    <property type="match status" value="1"/>
</dbReference>
<dbReference type="SMART" id="SM00240">
    <property type="entry name" value="FHA"/>
    <property type="match status" value="1"/>
</dbReference>
<sequence>MVDLRTLHVIGRGAGCHLRLEQPEVSSLHAALKWSGGGWELRDLGSRNGTWLDERRIPAGDHRPVAVGAFLAFGRADLRWRMVSDAAPPARAFPCDGGPARTEIGGVLSLPTPALSEILLFRDETGTWCLESAQGLRAVADERGVLAGGQYWDLDLPDLDSRTPPQSAASASVCELHLSFRVSPDEEHVALTAVYQGVAFPMEARAHNYLLLTLARRRLADRARAPTDVHNHGWMLVTELQRLLRVEETALNLMIFRIRKQFAERGFRQAQHVVERRRGTGLLRIGQSALSIERS</sequence>
<feature type="domain" description="FHA" evidence="1">
    <location>
        <begin position="8"/>
        <end position="57"/>
    </location>
</feature>